<keyword evidence="1 3" id="KW-0560">Oxidoreductase</keyword>
<dbReference type="Gene3D" id="3.40.920.10">
    <property type="entry name" value="Pyruvate-ferredoxin oxidoreductase, PFOR, domain III"/>
    <property type="match status" value="1"/>
</dbReference>
<dbReference type="InterPro" id="IPR019752">
    <property type="entry name" value="Pyrv/ketoisovalerate_OxRed_cat"/>
</dbReference>
<evidence type="ECO:0000256" key="1">
    <source>
        <dbReference type="ARBA" id="ARBA00023002"/>
    </source>
</evidence>
<comment type="caution">
    <text evidence="3">The sequence shown here is derived from an EMBL/GenBank/DDBJ whole genome shotgun (WGS) entry which is preliminary data.</text>
</comment>
<gene>
    <name evidence="3" type="ORF">ASZ90_019833</name>
</gene>
<dbReference type="GO" id="GO:0019164">
    <property type="term" value="F:pyruvate synthase activity"/>
    <property type="evidence" value="ECO:0007669"/>
    <property type="project" value="UniProtKB-EC"/>
</dbReference>
<dbReference type="EC" id="1.2.7.1" evidence="3"/>
<keyword evidence="3" id="KW-0670">Pyruvate</keyword>
<dbReference type="Pfam" id="PF01558">
    <property type="entry name" value="POR"/>
    <property type="match status" value="1"/>
</dbReference>
<dbReference type="AlphaFoldDB" id="A0A0W8E2D4"/>
<evidence type="ECO:0000313" key="3">
    <source>
        <dbReference type="EMBL" id="KUG02757.1"/>
    </source>
</evidence>
<dbReference type="SUPFAM" id="SSF53323">
    <property type="entry name" value="Pyruvate-ferredoxin oxidoreductase, PFOR, domain III"/>
    <property type="match status" value="1"/>
</dbReference>
<dbReference type="InterPro" id="IPR002869">
    <property type="entry name" value="Pyrv_flavodox_OxRed_cen"/>
</dbReference>
<proteinExistence type="predicted"/>
<dbReference type="NCBIfam" id="TIGR02175">
    <property type="entry name" value="PorC_KorC"/>
    <property type="match status" value="1"/>
</dbReference>
<dbReference type="InterPro" id="IPR051626">
    <property type="entry name" value="Oxidoreductase_gamma_subunit"/>
</dbReference>
<organism evidence="3">
    <name type="scientific">hydrocarbon metagenome</name>
    <dbReference type="NCBI Taxonomy" id="938273"/>
    <lineage>
        <taxon>unclassified sequences</taxon>
        <taxon>metagenomes</taxon>
        <taxon>ecological metagenomes</taxon>
    </lineage>
</organism>
<evidence type="ECO:0000259" key="2">
    <source>
        <dbReference type="Pfam" id="PF01558"/>
    </source>
</evidence>
<reference evidence="3" key="1">
    <citation type="journal article" date="2015" name="Proc. Natl. Acad. Sci. U.S.A.">
        <title>Networks of energetic and metabolic interactions define dynamics in microbial communities.</title>
        <authorList>
            <person name="Embree M."/>
            <person name="Liu J.K."/>
            <person name="Al-Bassam M.M."/>
            <person name="Zengler K."/>
        </authorList>
    </citation>
    <scope>NUCLEOTIDE SEQUENCE</scope>
</reference>
<sequence length="194" mass="21141">MATNDMVEIRWHGRGGQGAKMACLLLADVAGLQGKFVQGFPEYGPERMGAPITAYNRISEKRCTIHSNIYYPDYVVVVDETLLDSVDVTGGLKKGGAVIINTPSSPQEMRPRLQGWTGKICTIDARRISEEILGTNLPNTPMLAAAVKVSAVLETDRFLADIEESFKHKFAAKPSLIEGNMATLKTSMQEVQVG</sequence>
<protein>
    <submittedName>
        <fullName evidence="3">Pyruvate:ferredoxin oxidoreductase, gamma subunit</fullName>
        <ecNumber evidence="3">1.2.7.1</ecNumber>
    </submittedName>
</protein>
<dbReference type="PANTHER" id="PTHR43366">
    <property type="entry name" value="PYRUVATE SYNTHASE SUBUNIT PORC"/>
    <property type="match status" value="1"/>
</dbReference>
<accession>A0A0W8E2D4</accession>
<dbReference type="EMBL" id="LNQE01001909">
    <property type="protein sequence ID" value="KUG02757.1"/>
    <property type="molecule type" value="Genomic_DNA"/>
</dbReference>
<dbReference type="InterPro" id="IPR011894">
    <property type="entry name" value="PorC_KorC"/>
</dbReference>
<name>A0A0W8E2D4_9ZZZZ</name>
<dbReference type="PANTHER" id="PTHR43366:SF1">
    <property type="entry name" value="PYRUVATE SYNTHASE SUBUNIT PORC"/>
    <property type="match status" value="1"/>
</dbReference>
<feature type="domain" description="Pyruvate/ketoisovalerate oxidoreductase catalytic" evidence="2">
    <location>
        <begin position="15"/>
        <end position="187"/>
    </location>
</feature>